<accession>A0A1F7UKS1</accession>
<feature type="transmembrane region" description="Helical" evidence="1">
    <location>
        <begin position="96"/>
        <end position="116"/>
    </location>
</feature>
<keyword evidence="1" id="KW-0472">Membrane</keyword>
<feature type="transmembrane region" description="Helical" evidence="1">
    <location>
        <begin position="38"/>
        <end position="58"/>
    </location>
</feature>
<keyword evidence="1" id="KW-0812">Transmembrane</keyword>
<sequence>MRFIKIVLSIVLMTFLASGTFSIVLAVAEGRGWGWIKFPQAFAAGCLAAALVPLLIFARSRVLRERILTIVQTALILVTAGAACLVPAFVDHETLLFGLWFLSASIGITAVVALTYRLKWQNGERLSNEEIERFRAEHGQLSLLESYFEEELQRLRDGAVPDVARTIALGDMLRRIRSERLTLEAYLRERVSFHPPAVFGSDPPTSIWSPRDCRSD</sequence>
<dbReference type="STRING" id="1802399.A3E39_03505"/>
<proteinExistence type="predicted"/>
<keyword evidence="1" id="KW-1133">Transmembrane helix</keyword>
<dbReference type="Proteomes" id="UP000176603">
    <property type="component" value="Unassembled WGS sequence"/>
</dbReference>
<evidence type="ECO:0000313" key="2">
    <source>
        <dbReference type="EMBL" id="OGL78869.1"/>
    </source>
</evidence>
<gene>
    <name evidence="2" type="ORF">A3E39_03505</name>
</gene>
<dbReference type="EMBL" id="MGEH01000022">
    <property type="protein sequence ID" value="OGL78869.1"/>
    <property type="molecule type" value="Genomic_DNA"/>
</dbReference>
<feature type="transmembrane region" description="Helical" evidence="1">
    <location>
        <begin position="70"/>
        <end position="90"/>
    </location>
</feature>
<evidence type="ECO:0000256" key="1">
    <source>
        <dbReference type="SAM" id="Phobius"/>
    </source>
</evidence>
<organism evidence="2 3">
    <name type="scientific">Candidatus Uhrbacteria bacterium RIFCSPHIGHO2_12_FULL_60_25</name>
    <dbReference type="NCBI Taxonomy" id="1802399"/>
    <lineage>
        <taxon>Bacteria</taxon>
        <taxon>Candidatus Uhriibacteriota</taxon>
    </lineage>
</organism>
<evidence type="ECO:0000313" key="3">
    <source>
        <dbReference type="Proteomes" id="UP000176603"/>
    </source>
</evidence>
<name>A0A1F7UKS1_9BACT</name>
<dbReference type="AlphaFoldDB" id="A0A1F7UKS1"/>
<reference evidence="2 3" key="1">
    <citation type="journal article" date="2016" name="Nat. Commun.">
        <title>Thousands of microbial genomes shed light on interconnected biogeochemical processes in an aquifer system.</title>
        <authorList>
            <person name="Anantharaman K."/>
            <person name="Brown C.T."/>
            <person name="Hug L.A."/>
            <person name="Sharon I."/>
            <person name="Castelle C.J."/>
            <person name="Probst A.J."/>
            <person name="Thomas B.C."/>
            <person name="Singh A."/>
            <person name="Wilkins M.J."/>
            <person name="Karaoz U."/>
            <person name="Brodie E.L."/>
            <person name="Williams K.H."/>
            <person name="Hubbard S.S."/>
            <person name="Banfield J.F."/>
        </authorList>
    </citation>
    <scope>NUCLEOTIDE SEQUENCE [LARGE SCALE GENOMIC DNA]</scope>
</reference>
<comment type="caution">
    <text evidence="2">The sequence shown here is derived from an EMBL/GenBank/DDBJ whole genome shotgun (WGS) entry which is preliminary data.</text>
</comment>
<protein>
    <submittedName>
        <fullName evidence="2">Uncharacterized protein</fullName>
    </submittedName>
</protein>